<dbReference type="Gene3D" id="1.20.1250.20">
    <property type="entry name" value="MFS general substrate transporter like domains"/>
    <property type="match status" value="1"/>
</dbReference>
<keyword evidence="3 7" id="KW-0813">Transport</keyword>
<evidence type="ECO:0000313" key="11">
    <source>
        <dbReference type="Proteomes" id="UP000019471"/>
    </source>
</evidence>
<feature type="transmembrane region" description="Helical" evidence="8">
    <location>
        <begin position="310"/>
        <end position="330"/>
    </location>
</feature>
<dbReference type="eggNOG" id="KOG0254">
    <property type="taxonomic scope" value="Eukaryota"/>
</dbReference>
<dbReference type="RefSeq" id="XP_007743139.1">
    <property type="nucleotide sequence ID" value="XM_007744949.1"/>
</dbReference>
<feature type="transmembrane region" description="Helical" evidence="8">
    <location>
        <begin position="273"/>
        <end position="298"/>
    </location>
</feature>
<dbReference type="OrthoDB" id="6612291at2759"/>
<dbReference type="SUPFAM" id="SSF103473">
    <property type="entry name" value="MFS general substrate transporter"/>
    <property type="match status" value="1"/>
</dbReference>
<organism evidence="10 11">
    <name type="scientific">Cladophialophora psammophila CBS 110553</name>
    <dbReference type="NCBI Taxonomy" id="1182543"/>
    <lineage>
        <taxon>Eukaryota</taxon>
        <taxon>Fungi</taxon>
        <taxon>Dikarya</taxon>
        <taxon>Ascomycota</taxon>
        <taxon>Pezizomycotina</taxon>
        <taxon>Eurotiomycetes</taxon>
        <taxon>Chaetothyriomycetidae</taxon>
        <taxon>Chaetothyriales</taxon>
        <taxon>Herpotrichiellaceae</taxon>
        <taxon>Cladophialophora</taxon>
    </lineage>
</organism>
<evidence type="ECO:0000256" key="7">
    <source>
        <dbReference type="RuleBase" id="RU003346"/>
    </source>
</evidence>
<protein>
    <recommendedName>
        <fullName evidence="9">Major facilitator superfamily (MFS) profile domain-containing protein</fullName>
    </recommendedName>
</protein>
<evidence type="ECO:0000256" key="1">
    <source>
        <dbReference type="ARBA" id="ARBA00004141"/>
    </source>
</evidence>
<dbReference type="PANTHER" id="PTHR48022">
    <property type="entry name" value="PLASTIDIC GLUCOSE TRANSPORTER 4"/>
    <property type="match status" value="1"/>
</dbReference>
<dbReference type="PROSITE" id="PS50850">
    <property type="entry name" value="MFS"/>
    <property type="match status" value="1"/>
</dbReference>
<dbReference type="AlphaFoldDB" id="W9X4L5"/>
<name>W9X4L5_9EURO</name>
<dbReference type="InterPro" id="IPR005828">
    <property type="entry name" value="MFS_sugar_transport-like"/>
</dbReference>
<evidence type="ECO:0000256" key="2">
    <source>
        <dbReference type="ARBA" id="ARBA00010992"/>
    </source>
</evidence>
<dbReference type="HOGENOM" id="CLU_001265_30_13_1"/>
<evidence type="ECO:0000256" key="8">
    <source>
        <dbReference type="SAM" id="Phobius"/>
    </source>
</evidence>
<keyword evidence="6 8" id="KW-0472">Membrane</keyword>
<feature type="transmembrane region" description="Helical" evidence="8">
    <location>
        <begin position="438"/>
        <end position="457"/>
    </location>
</feature>
<feature type="transmembrane region" description="Helical" evidence="8">
    <location>
        <begin position="21"/>
        <end position="40"/>
    </location>
</feature>
<evidence type="ECO:0000256" key="4">
    <source>
        <dbReference type="ARBA" id="ARBA00022692"/>
    </source>
</evidence>
<feature type="transmembrane region" description="Helical" evidence="8">
    <location>
        <begin position="183"/>
        <end position="204"/>
    </location>
</feature>
<dbReference type="InterPro" id="IPR020846">
    <property type="entry name" value="MFS_dom"/>
</dbReference>
<sequence length="526" mass="57381">MAIKFKIDKPRPKPLPTADEAYVVWVAGVASFVFGYYGNALSSSFAQPTFIAKFLGGKNAAGLTDAMLGTTQGGGAIGAVISAPLSNRYGRRMTTIAAAVATVISSALAAGSVNVAMFLVARVLGAISTGILMTNTPVYMSEVAPPHARGFLASAHPISVIIGLIVSSLAGLGLSFLDKPYQWRLQYVFLTFWAFVLCGAVLFIPESPRWLIKQGRRDEAWGILQKLHRSKHDPDAKLAHAEFVQIKAQIELEEPLPKGYAYIFRTPHLRKRAYCSIIIFVQTVATGNVVIAYFLAVIFSTLGMGTTLQLGLSTVYLTVAMLGGWVNSFIMDKVGRVRLLTAGGYATCCLLSIEAALQRYYVNSGNTAGLRACLVFIFIFIAVYGCLIDCIGYVYSSEIWPTHLRSHGTTIALTSYFLNALALSTPASSAFDSIGYKFYLIFVAINFVSTTFIMLYFPETAGLTLEEISAKFGDKVAVDLNTAYLQDVSTTNVEFNDKTSVPSEHREDMSELHIASQRRMKWRDHS</sequence>
<evidence type="ECO:0000256" key="6">
    <source>
        <dbReference type="ARBA" id="ARBA00023136"/>
    </source>
</evidence>
<keyword evidence="11" id="KW-1185">Reference proteome</keyword>
<gene>
    <name evidence="10" type="ORF">A1O5_04342</name>
</gene>
<accession>W9X4L5</accession>
<dbReference type="GeneID" id="19189066"/>
<keyword evidence="4 8" id="KW-0812">Transmembrane</keyword>
<dbReference type="EMBL" id="AMGX01000006">
    <property type="protein sequence ID" value="EXJ71841.1"/>
    <property type="molecule type" value="Genomic_DNA"/>
</dbReference>
<proteinExistence type="inferred from homology"/>
<dbReference type="InterPro" id="IPR003663">
    <property type="entry name" value="Sugar/inositol_transpt"/>
</dbReference>
<dbReference type="PRINTS" id="PR00171">
    <property type="entry name" value="SUGRTRNSPORT"/>
</dbReference>
<feature type="transmembrane region" description="Helical" evidence="8">
    <location>
        <begin position="151"/>
        <end position="177"/>
    </location>
</feature>
<dbReference type="NCBIfam" id="TIGR00879">
    <property type="entry name" value="SP"/>
    <property type="match status" value="1"/>
</dbReference>
<evidence type="ECO:0000256" key="5">
    <source>
        <dbReference type="ARBA" id="ARBA00022989"/>
    </source>
</evidence>
<dbReference type="InterPro" id="IPR050360">
    <property type="entry name" value="MFS_Sugar_Transporters"/>
</dbReference>
<evidence type="ECO:0000259" key="9">
    <source>
        <dbReference type="PROSITE" id="PS50850"/>
    </source>
</evidence>
<dbReference type="GO" id="GO:0016020">
    <property type="term" value="C:membrane"/>
    <property type="evidence" value="ECO:0007669"/>
    <property type="project" value="UniProtKB-SubCell"/>
</dbReference>
<reference evidence="10 11" key="1">
    <citation type="submission" date="2013-03" db="EMBL/GenBank/DDBJ databases">
        <title>The Genome Sequence of Cladophialophora psammophila CBS 110553.</title>
        <authorList>
            <consortium name="The Broad Institute Genomics Platform"/>
            <person name="Cuomo C."/>
            <person name="de Hoog S."/>
            <person name="Gorbushina A."/>
            <person name="Walker B."/>
            <person name="Young S.K."/>
            <person name="Zeng Q."/>
            <person name="Gargeya S."/>
            <person name="Fitzgerald M."/>
            <person name="Haas B."/>
            <person name="Abouelleil A."/>
            <person name="Allen A.W."/>
            <person name="Alvarado L."/>
            <person name="Arachchi H.M."/>
            <person name="Berlin A.M."/>
            <person name="Chapman S.B."/>
            <person name="Gainer-Dewar J."/>
            <person name="Goldberg J."/>
            <person name="Griggs A."/>
            <person name="Gujja S."/>
            <person name="Hansen M."/>
            <person name="Howarth C."/>
            <person name="Imamovic A."/>
            <person name="Ireland A."/>
            <person name="Larimer J."/>
            <person name="McCowan C."/>
            <person name="Murphy C."/>
            <person name="Pearson M."/>
            <person name="Poon T.W."/>
            <person name="Priest M."/>
            <person name="Roberts A."/>
            <person name="Saif S."/>
            <person name="Shea T."/>
            <person name="Sisk P."/>
            <person name="Sykes S."/>
            <person name="Wortman J."/>
            <person name="Nusbaum C."/>
            <person name="Birren B."/>
        </authorList>
    </citation>
    <scope>NUCLEOTIDE SEQUENCE [LARGE SCALE GENOMIC DNA]</scope>
    <source>
        <strain evidence="10 11">CBS 110553</strain>
    </source>
</reference>
<feature type="domain" description="Major facilitator superfamily (MFS) profile" evidence="9">
    <location>
        <begin position="23"/>
        <end position="461"/>
    </location>
</feature>
<dbReference type="PANTHER" id="PTHR48022:SF30">
    <property type="entry name" value="MAJOR FACILITATOR SUPERFAMILY (MFS) PROFILE DOMAIN-CONTAINING PROTEIN"/>
    <property type="match status" value="1"/>
</dbReference>
<comment type="subcellular location">
    <subcellularLocation>
        <location evidence="1">Membrane</location>
        <topology evidence="1">Multi-pass membrane protein</topology>
    </subcellularLocation>
</comment>
<dbReference type="Proteomes" id="UP000019471">
    <property type="component" value="Unassembled WGS sequence"/>
</dbReference>
<feature type="transmembrane region" description="Helical" evidence="8">
    <location>
        <begin position="407"/>
        <end position="426"/>
    </location>
</feature>
<dbReference type="GO" id="GO:0005351">
    <property type="term" value="F:carbohydrate:proton symporter activity"/>
    <property type="evidence" value="ECO:0007669"/>
    <property type="project" value="TreeGrafter"/>
</dbReference>
<dbReference type="InterPro" id="IPR036259">
    <property type="entry name" value="MFS_trans_sf"/>
</dbReference>
<comment type="caution">
    <text evidence="10">The sequence shown here is derived from an EMBL/GenBank/DDBJ whole genome shotgun (WGS) entry which is preliminary data.</text>
</comment>
<feature type="transmembrane region" description="Helical" evidence="8">
    <location>
        <begin position="119"/>
        <end position="139"/>
    </location>
</feature>
<evidence type="ECO:0000313" key="10">
    <source>
        <dbReference type="EMBL" id="EXJ71841.1"/>
    </source>
</evidence>
<keyword evidence="5 8" id="KW-1133">Transmembrane helix</keyword>
<feature type="transmembrane region" description="Helical" evidence="8">
    <location>
        <begin position="93"/>
        <end position="113"/>
    </location>
</feature>
<dbReference type="Pfam" id="PF00083">
    <property type="entry name" value="Sugar_tr"/>
    <property type="match status" value="1"/>
</dbReference>
<feature type="transmembrane region" description="Helical" evidence="8">
    <location>
        <begin position="60"/>
        <end position="81"/>
    </location>
</feature>
<feature type="transmembrane region" description="Helical" evidence="8">
    <location>
        <begin position="368"/>
        <end position="395"/>
    </location>
</feature>
<comment type="similarity">
    <text evidence="2 7">Belongs to the major facilitator superfamily. Sugar transporter (TC 2.A.1.1) family.</text>
</comment>
<evidence type="ECO:0000256" key="3">
    <source>
        <dbReference type="ARBA" id="ARBA00022448"/>
    </source>
</evidence>